<reference evidence="2 3" key="1">
    <citation type="submission" date="2016-12" db="EMBL/GenBank/DDBJ databases">
        <authorList>
            <person name="Song W.-J."/>
            <person name="Kurnit D.M."/>
        </authorList>
    </citation>
    <scope>NUCLEOTIDE SEQUENCE [LARGE SCALE GENOMIC DNA]</scope>
    <source>
        <strain evidence="2 3">CECT 9026</strain>
    </source>
</reference>
<dbReference type="InterPro" id="IPR014710">
    <property type="entry name" value="RmlC-like_jellyroll"/>
</dbReference>
<dbReference type="SUPFAM" id="SSF51182">
    <property type="entry name" value="RmlC-like cupins"/>
    <property type="match status" value="1"/>
</dbReference>
<dbReference type="InterPro" id="IPR011051">
    <property type="entry name" value="RmlC_Cupin_sf"/>
</dbReference>
<accession>A0A1N6MBT0</accession>
<dbReference type="InterPro" id="IPR025979">
    <property type="entry name" value="ChrR-like_cupin_dom"/>
</dbReference>
<gene>
    <name evidence="2" type="ORF">VSP9026_04715</name>
</gene>
<evidence type="ECO:0000259" key="1">
    <source>
        <dbReference type="Pfam" id="PF12973"/>
    </source>
</evidence>
<protein>
    <submittedName>
        <fullName evidence="2">ChrR Cupin-like domain protein</fullName>
    </submittedName>
</protein>
<evidence type="ECO:0000313" key="2">
    <source>
        <dbReference type="EMBL" id="SIO96889.1"/>
    </source>
</evidence>
<dbReference type="EMBL" id="FSSB01000061">
    <property type="protein sequence ID" value="SIO96889.1"/>
    <property type="molecule type" value="Genomic_DNA"/>
</dbReference>
<dbReference type="AlphaFoldDB" id="A0A1N6MBT0"/>
<dbReference type="RefSeq" id="WP_074375264.1">
    <property type="nucleotide sequence ID" value="NZ_AP024908.1"/>
</dbReference>
<dbReference type="OrthoDB" id="2988517at2"/>
<proteinExistence type="predicted"/>
<dbReference type="Pfam" id="PF12973">
    <property type="entry name" value="Cupin_7"/>
    <property type="match status" value="1"/>
</dbReference>
<dbReference type="Gene3D" id="2.60.120.10">
    <property type="entry name" value="Jelly Rolls"/>
    <property type="match status" value="1"/>
</dbReference>
<evidence type="ECO:0000313" key="3">
    <source>
        <dbReference type="Proteomes" id="UP000184774"/>
    </source>
</evidence>
<dbReference type="Proteomes" id="UP000184774">
    <property type="component" value="Unassembled WGS sequence"/>
</dbReference>
<feature type="domain" description="ChrR-like cupin" evidence="1">
    <location>
        <begin position="28"/>
        <end position="110"/>
    </location>
</feature>
<organism evidence="2 3">
    <name type="scientific">Vibrio spartinae</name>
    <dbReference type="NCBI Taxonomy" id="1918945"/>
    <lineage>
        <taxon>Bacteria</taxon>
        <taxon>Pseudomonadati</taxon>
        <taxon>Pseudomonadota</taxon>
        <taxon>Gammaproteobacteria</taxon>
        <taxon>Vibrionales</taxon>
        <taxon>Vibrionaceae</taxon>
        <taxon>Vibrio</taxon>
    </lineage>
</organism>
<sequence>MSKLTPQILNLFDVEKLRKEINWEKHETLNRSGSKIYDIYVNNEKEQRISLVYCAPGSSAKNHLHTGNETFLILDGEFEDDNGKYKKGDLVCYTEDSEHSWQSPKGALIYAVWGGNVISQVEKA</sequence>
<name>A0A1N6MBT0_9VIBR</name>